<feature type="compositionally biased region" description="Low complexity" evidence="1">
    <location>
        <begin position="106"/>
        <end position="116"/>
    </location>
</feature>
<dbReference type="InterPro" id="IPR005721">
    <property type="entry name" value="Ribosomal_uL22_euk/arc"/>
</dbReference>
<dbReference type="PRINTS" id="PR01217">
    <property type="entry name" value="PRICHEXTENSN"/>
</dbReference>
<feature type="region of interest" description="Disordered" evidence="1">
    <location>
        <begin position="44"/>
        <end position="116"/>
    </location>
</feature>
<organism evidence="2 3">
    <name type="scientific">Cnephaeus nilssonii</name>
    <name type="common">Northern bat</name>
    <name type="synonym">Eptesicus nilssonii</name>
    <dbReference type="NCBI Taxonomy" id="3371016"/>
    <lineage>
        <taxon>Eukaryota</taxon>
        <taxon>Metazoa</taxon>
        <taxon>Chordata</taxon>
        <taxon>Craniata</taxon>
        <taxon>Vertebrata</taxon>
        <taxon>Euteleostomi</taxon>
        <taxon>Mammalia</taxon>
        <taxon>Eutheria</taxon>
        <taxon>Laurasiatheria</taxon>
        <taxon>Chiroptera</taxon>
        <taxon>Yangochiroptera</taxon>
        <taxon>Vespertilionidae</taxon>
        <taxon>Cnephaeus</taxon>
    </lineage>
</organism>
<dbReference type="GO" id="GO:0002181">
    <property type="term" value="P:cytoplasmic translation"/>
    <property type="evidence" value="ECO:0007669"/>
    <property type="project" value="TreeGrafter"/>
</dbReference>
<proteinExistence type="predicted"/>
<keyword evidence="3" id="KW-1185">Reference proteome</keyword>
<accession>A0AA40HUD7</accession>
<evidence type="ECO:0000313" key="2">
    <source>
        <dbReference type="EMBL" id="KAK1337047.1"/>
    </source>
</evidence>
<feature type="region of interest" description="Disordered" evidence="1">
    <location>
        <begin position="1"/>
        <end position="25"/>
    </location>
</feature>
<dbReference type="Gene3D" id="3.90.470.10">
    <property type="entry name" value="Ribosomal protein L22/L17"/>
    <property type="match status" value="1"/>
</dbReference>
<dbReference type="GO" id="GO:0022625">
    <property type="term" value="C:cytosolic large ribosomal subunit"/>
    <property type="evidence" value="ECO:0007669"/>
    <property type="project" value="TreeGrafter"/>
</dbReference>
<dbReference type="Proteomes" id="UP001177744">
    <property type="component" value="Unassembled WGS sequence"/>
</dbReference>
<dbReference type="PANTHER" id="PTHR11593:SF10">
    <property type="entry name" value="60S RIBOSOMAL PROTEIN L17"/>
    <property type="match status" value="1"/>
</dbReference>
<dbReference type="EMBL" id="JAULJE010000012">
    <property type="protein sequence ID" value="KAK1337047.1"/>
    <property type="molecule type" value="Genomic_DNA"/>
</dbReference>
<gene>
    <name evidence="2" type="ORF">QTO34_003092</name>
</gene>
<feature type="compositionally biased region" description="Pro residues" evidence="1">
    <location>
        <begin position="79"/>
        <end position="105"/>
    </location>
</feature>
<protein>
    <submittedName>
        <fullName evidence="2">Uncharacterized protein</fullName>
    </submittedName>
</protein>
<dbReference type="GO" id="GO:0003735">
    <property type="term" value="F:structural constituent of ribosome"/>
    <property type="evidence" value="ECO:0007669"/>
    <property type="project" value="InterPro"/>
</dbReference>
<sequence length="257" mass="27142">MGGAPPTRPAYPTQPTSPRTPYLLRPLTQLPLWPCTAAASNHPDPLCTLPPPPQPRALLLLRPTRPPAPPRDTRLATPRPQPPPPPRPPRPRTRPPCPLPPPLRAPPTATAATVATSKPLTLPATASEATMAACSTAVLPPTCAAAMLSAFFTPPSLSICKLTAILCALIGCGHSEGCVPIRCYNGGVGRCAQAKQWAKNTEFFKYILINAENKAEFKGLDANSLVIEHIQRSGERIRTQVGSGRPGPNRGGTGLGL</sequence>
<evidence type="ECO:0000256" key="1">
    <source>
        <dbReference type="SAM" id="MobiDB-lite"/>
    </source>
</evidence>
<dbReference type="SUPFAM" id="SSF54843">
    <property type="entry name" value="Ribosomal protein L22"/>
    <property type="match status" value="1"/>
</dbReference>
<feature type="region of interest" description="Disordered" evidence="1">
    <location>
        <begin position="237"/>
        <end position="257"/>
    </location>
</feature>
<evidence type="ECO:0000313" key="3">
    <source>
        <dbReference type="Proteomes" id="UP001177744"/>
    </source>
</evidence>
<dbReference type="InterPro" id="IPR036394">
    <property type="entry name" value="Ribosomal_uL22_sf"/>
</dbReference>
<name>A0AA40HUD7_CNENI</name>
<comment type="caution">
    <text evidence="2">The sequence shown here is derived from an EMBL/GenBank/DDBJ whole genome shotgun (WGS) entry which is preliminary data.</text>
</comment>
<dbReference type="PANTHER" id="PTHR11593">
    <property type="entry name" value="60S RIBOSOMAL PROTEIN L17"/>
    <property type="match status" value="1"/>
</dbReference>
<dbReference type="AlphaFoldDB" id="A0AA40HUD7"/>
<reference evidence="2" key="1">
    <citation type="submission" date="2023-06" db="EMBL/GenBank/DDBJ databases">
        <title>Reference genome for the Northern bat (Eptesicus nilssonii), a most northern bat species.</title>
        <authorList>
            <person name="Laine V.N."/>
            <person name="Pulliainen A.T."/>
            <person name="Lilley T.M."/>
        </authorList>
    </citation>
    <scope>NUCLEOTIDE SEQUENCE</scope>
    <source>
        <strain evidence="2">BLF_Eptnil</strain>
        <tissue evidence="2">Kidney</tissue>
    </source>
</reference>